<dbReference type="KEGG" id="fvn:FVRRES_06825"/>
<feature type="compositionally biased region" description="Low complexity" evidence="1">
    <location>
        <begin position="256"/>
        <end position="282"/>
    </location>
</feature>
<dbReference type="GeneID" id="37258464"/>
<organism evidence="2 3">
    <name type="scientific">Fusarium venenatum</name>
    <dbReference type="NCBI Taxonomy" id="56646"/>
    <lineage>
        <taxon>Eukaryota</taxon>
        <taxon>Fungi</taxon>
        <taxon>Dikarya</taxon>
        <taxon>Ascomycota</taxon>
        <taxon>Pezizomycotina</taxon>
        <taxon>Sordariomycetes</taxon>
        <taxon>Hypocreomycetidae</taxon>
        <taxon>Hypocreales</taxon>
        <taxon>Nectriaceae</taxon>
        <taxon>Fusarium</taxon>
    </lineage>
</organism>
<dbReference type="EMBL" id="LN649230">
    <property type="protein sequence ID" value="CEI62389.1"/>
    <property type="molecule type" value="Genomic_DNA"/>
</dbReference>
<dbReference type="Proteomes" id="UP000245910">
    <property type="component" value="Chromosome II"/>
</dbReference>
<feature type="region of interest" description="Disordered" evidence="1">
    <location>
        <begin position="230"/>
        <end position="286"/>
    </location>
</feature>
<reference evidence="3" key="1">
    <citation type="submission" date="2014-10" db="EMBL/GenBank/DDBJ databases">
        <authorList>
            <person name="King R."/>
        </authorList>
    </citation>
    <scope>NUCLEOTIDE SEQUENCE [LARGE SCALE GENOMIC DNA]</scope>
    <source>
        <strain evidence="3">A3/5</strain>
    </source>
</reference>
<dbReference type="AlphaFoldDB" id="A0A2L2SZJ0"/>
<evidence type="ECO:0008006" key="4">
    <source>
        <dbReference type="Google" id="ProtNLM"/>
    </source>
</evidence>
<accession>A0A2L2SZJ0</accession>
<evidence type="ECO:0000256" key="1">
    <source>
        <dbReference type="SAM" id="MobiDB-lite"/>
    </source>
</evidence>
<proteinExistence type="predicted"/>
<evidence type="ECO:0000313" key="2">
    <source>
        <dbReference type="EMBL" id="CEI62389.1"/>
    </source>
</evidence>
<sequence>MAEVIGIIASVITIVNLAKPTTKFVKALYKIAKDDGSMEHEILSVAEHIESAYETIELARLRLKDNCDRIKEMKYPTSRVAKYIARGNLKDSIRKLTEYFEWQLAKAEKSLINSRSSNFRIVNGMKWYLWTNIEMTTIFTTLDRVVMYLSIMGPILELEITTYLMDRAEGEIAQLLAVQIHSLRDQLEHIERTIKKSVSSKRLQKNHGKDFILEFDDCAPLLVGLSESMRRTGTVPSDKRARKHGERRRRRRHTADQSSTGSSDSLPTSTSGSSQQTASSTDCSSVQTMPILTVQMSRSHHVPPIPQFPSFPRSRQTPQSPRMTEIAQAPEATQTPTSDRYIDIGSSIGGGWIKDPGEPNAPPHKINSIMDPRVPDNYISFVRAEELRLQIKELEQDDAHHPSQSTETNNRAGRVIGKVSGIEWRQKRNSKPIMVDFWVTTLHPSRMNEQLVFGTEFEKRLQRIAGMER</sequence>
<protein>
    <recommendedName>
        <fullName evidence="4">Fungal N-terminal domain-containing protein</fullName>
    </recommendedName>
</protein>
<evidence type="ECO:0000313" key="3">
    <source>
        <dbReference type="Proteomes" id="UP000245910"/>
    </source>
</evidence>
<dbReference type="STRING" id="56646.A0A2L2SZJ0"/>
<feature type="compositionally biased region" description="Basic residues" evidence="1">
    <location>
        <begin position="240"/>
        <end position="253"/>
    </location>
</feature>
<keyword evidence="3" id="KW-1185">Reference proteome</keyword>
<dbReference type="RefSeq" id="XP_025586109.1">
    <property type="nucleotide sequence ID" value="XM_025735399.2"/>
</dbReference>
<feature type="region of interest" description="Disordered" evidence="1">
    <location>
        <begin position="300"/>
        <end position="321"/>
    </location>
</feature>
<name>A0A2L2SZJ0_9HYPO</name>